<name>A0A8E6ET21_9BACT</name>
<dbReference type="AlphaFoldDB" id="A0A8E6ET21"/>
<gene>
    <name evidence="2" type="ORF">KIH39_23695</name>
</gene>
<keyword evidence="1" id="KW-0732">Signal</keyword>
<dbReference type="KEGG" id="tsph:KIH39_23695"/>
<dbReference type="RefSeq" id="WP_213496104.1">
    <property type="nucleotide sequence ID" value="NZ_CP074694.1"/>
</dbReference>
<dbReference type="EMBL" id="CP074694">
    <property type="protein sequence ID" value="QVL31804.1"/>
    <property type="molecule type" value="Genomic_DNA"/>
</dbReference>
<accession>A0A8E6ET21</accession>
<evidence type="ECO:0000313" key="2">
    <source>
        <dbReference type="EMBL" id="QVL31804.1"/>
    </source>
</evidence>
<organism evidence="2 3">
    <name type="scientific">Telmatocola sphagniphila</name>
    <dbReference type="NCBI Taxonomy" id="1123043"/>
    <lineage>
        <taxon>Bacteria</taxon>
        <taxon>Pseudomonadati</taxon>
        <taxon>Planctomycetota</taxon>
        <taxon>Planctomycetia</taxon>
        <taxon>Gemmatales</taxon>
        <taxon>Gemmataceae</taxon>
    </lineage>
</organism>
<protein>
    <submittedName>
        <fullName evidence="2">Uncharacterized protein</fullName>
    </submittedName>
</protein>
<reference evidence="2" key="1">
    <citation type="submission" date="2021-05" db="EMBL/GenBank/DDBJ databases">
        <title>Complete genome sequence of the cellulolytic planctomycete Telmatocola sphagniphila SP2T and characterization of the first cellulase from planctomycetes.</title>
        <authorList>
            <person name="Rakitin A.L."/>
            <person name="Beletsky A.V."/>
            <person name="Naumoff D.G."/>
            <person name="Kulichevskaya I.S."/>
            <person name="Mardanov A.V."/>
            <person name="Ravin N.V."/>
            <person name="Dedysh S.N."/>
        </authorList>
    </citation>
    <scope>NUCLEOTIDE SEQUENCE</scope>
    <source>
        <strain evidence="2">SP2T</strain>
    </source>
</reference>
<feature type="signal peptide" evidence="1">
    <location>
        <begin position="1"/>
        <end position="21"/>
    </location>
</feature>
<keyword evidence="3" id="KW-1185">Reference proteome</keyword>
<sequence>MLKKFSMLLVLFAGFSTSAMGRWAEEESPFAGAKEGDWVRYKVSSTAIPDQKITLKKTVIARSADSVTIRSETTVGEAKGKTSEQKISLKEKFDPSVPAKGKDGKATLVSETAESISVKDKKIDCKVLDYRIENSAGLKGSSKIWMGKGFSLGMVKMEANNGKFSMKIEVEDFGGK</sequence>
<evidence type="ECO:0000313" key="3">
    <source>
        <dbReference type="Proteomes" id="UP000676194"/>
    </source>
</evidence>
<evidence type="ECO:0000256" key="1">
    <source>
        <dbReference type="SAM" id="SignalP"/>
    </source>
</evidence>
<dbReference type="Proteomes" id="UP000676194">
    <property type="component" value="Chromosome"/>
</dbReference>
<proteinExistence type="predicted"/>
<feature type="chain" id="PRO_5034437967" evidence="1">
    <location>
        <begin position="22"/>
        <end position="176"/>
    </location>
</feature>